<feature type="non-terminal residue" evidence="2">
    <location>
        <position position="1"/>
    </location>
</feature>
<organism evidence="2 3">
    <name type="scientific">Leptotrombidium deliense</name>
    <dbReference type="NCBI Taxonomy" id="299467"/>
    <lineage>
        <taxon>Eukaryota</taxon>
        <taxon>Metazoa</taxon>
        <taxon>Ecdysozoa</taxon>
        <taxon>Arthropoda</taxon>
        <taxon>Chelicerata</taxon>
        <taxon>Arachnida</taxon>
        <taxon>Acari</taxon>
        <taxon>Acariformes</taxon>
        <taxon>Trombidiformes</taxon>
        <taxon>Prostigmata</taxon>
        <taxon>Anystina</taxon>
        <taxon>Parasitengona</taxon>
        <taxon>Trombiculoidea</taxon>
        <taxon>Trombiculidae</taxon>
        <taxon>Leptotrombidium</taxon>
    </lineage>
</organism>
<evidence type="ECO:0000313" key="2">
    <source>
        <dbReference type="EMBL" id="RWS00396.1"/>
    </source>
</evidence>
<dbReference type="Pfam" id="PF22669">
    <property type="entry name" value="Exo_endo_phos2"/>
    <property type="match status" value="1"/>
</dbReference>
<dbReference type="EMBL" id="NCKV01060090">
    <property type="protein sequence ID" value="RWS00396.1"/>
    <property type="molecule type" value="Genomic_DNA"/>
</dbReference>
<dbReference type="PANTHER" id="PTHR11200">
    <property type="entry name" value="INOSITOL 5-PHOSPHATASE"/>
    <property type="match status" value="1"/>
</dbReference>
<dbReference type="GO" id="GO:0001726">
    <property type="term" value="C:ruffle"/>
    <property type="evidence" value="ECO:0007669"/>
    <property type="project" value="TreeGrafter"/>
</dbReference>
<dbReference type="InterPro" id="IPR046985">
    <property type="entry name" value="IP5"/>
</dbReference>
<keyword evidence="3" id="KW-1185">Reference proteome</keyword>
<dbReference type="GO" id="GO:0005886">
    <property type="term" value="C:plasma membrane"/>
    <property type="evidence" value="ECO:0007669"/>
    <property type="project" value="TreeGrafter"/>
</dbReference>
<name>A0A443QBJ4_9ACAR</name>
<proteinExistence type="predicted"/>
<dbReference type="InterPro" id="IPR000300">
    <property type="entry name" value="IPPc"/>
</dbReference>
<dbReference type="OrthoDB" id="62798at2759"/>
<gene>
    <name evidence="2" type="ORF">B4U80_11223</name>
</gene>
<dbReference type="GO" id="GO:0046856">
    <property type="term" value="P:phosphatidylinositol dephosphorylation"/>
    <property type="evidence" value="ECO:0007669"/>
    <property type="project" value="InterPro"/>
</dbReference>
<reference evidence="2 3" key="1">
    <citation type="journal article" date="2018" name="Gigascience">
        <title>Genomes of trombidid mites reveal novel predicted allergens and laterally-transferred genes associated with secondary metabolism.</title>
        <authorList>
            <person name="Dong X."/>
            <person name="Chaisiri K."/>
            <person name="Xia D."/>
            <person name="Armstrong S.D."/>
            <person name="Fang Y."/>
            <person name="Donnelly M.J."/>
            <person name="Kadowaki T."/>
            <person name="McGarry J.W."/>
            <person name="Darby A.C."/>
            <person name="Makepeace B.L."/>
        </authorList>
    </citation>
    <scope>NUCLEOTIDE SEQUENCE [LARGE SCALE GENOMIC DNA]</scope>
    <source>
        <strain evidence="2">UoL-UT</strain>
    </source>
</reference>
<dbReference type="Proteomes" id="UP000288716">
    <property type="component" value="Unassembled WGS sequence"/>
</dbReference>
<evidence type="ECO:0000313" key="3">
    <source>
        <dbReference type="Proteomes" id="UP000288716"/>
    </source>
</evidence>
<accession>A0A443QBJ4</accession>
<dbReference type="GO" id="GO:0005737">
    <property type="term" value="C:cytoplasm"/>
    <property type="evidence" value="ECO:0007669"/>
    <property type="project" value="TreeGrafter"/>
</dbReference>
<dbReference type="VEuPathDB" id="VectorBase:LDEU014476"/>
<dbReference type="GO" id="GO:0004439">
    <property type="term" value="F:phosphatidylinositol-4,5-bisphosphate 5-phosphatase activity"/>
    <property type="evidence" value="ECO:0007669"/>
    <property type="project" value="TreeGrafter"/>
</dbReference>
<sequence length="116" mass="13433">TGFGGYWGNKGAVSIRFSINHCSICIVNSHLAAHDHQLQQRINDYNTIIDNLKFTNKQTNRIILHDYIFWCGDLNFRLEELLATEIEELITKANEAGDGKMKQYYIDELLRKDQLS</sequence>
<dbReference type="AlphaFoldDB" id="A0A443QBJ4"/>
<feature type="non-terminal residue" evidence="2">
    <location>
        <position position="116"/>
    </location>
</feature>
<evidence type="ECO:0000259" key="1">
    <source>
        <dbReference type="Pfam" id="PF22669"/>
    </source>
</evidence>
<protein>
    <submittedName>
        <fullName evidence="2">Inositol polyphosphate 5-phosphatase K-like protein</fullName>
    </submittedName>
</protein>
<comment type="caution">
    <text evidence="2">The sequence shown here is derived from an EMBL/GenBank/DDBJ whole genome shotgun (WGS) entry which is preliminary data.</text>
</comment>
<dbReference type="SUPFAM" id="SSF56219">
    <property type="entry name" value="DNase I-like"/>
    <property type="match status" value="1"/>
</dbReference>
<dbReference type="Gene3D" id="3.60.10.10">
    <property type="entry name" value="Endonuclease/exonuclease/phosphatase"/>
    <property type="match status" value="1"/>
</dbReference>
<dbReference type="PANTHER" id="PTHR11200:SF275">
    <property type="entry name" value="LD06095P"/>
    <property type="match status" value="1"/>
</dbReference>
<feature type="domain" description="Inositol polyphosphate-related phosphatase" evidence="1">
    <location>
        <begin position="1"/>
        <end position="115"/>
    </location>
</feature>
<dbReference type="STRING" id="299467.A0A443QBJ4"/>
<dbReference type="InterPro" id="IPR036691">
    <property type="entry name" value="Endo/exonu/phosph_ase_sf"/>
</dbReference>